<evidence type="ECO:0000256" key="1">
    <source>
        <dbReference type="SAM" id="MobiDB-lite"/>
    </source>
</evidence>
<dbReference type="InterPro" id="IPR057394">
    <property type="entry name" value="PIGBOS1"/>
</dbReference>
<dbReference type="EMBL" id="BRXW01000148">
    <property type="protein sequence ID" value="GMI10413.1"/>
    <property type="molecule type" value="Genomic_DNA"/>
</dbReference>
<comment type="caution">
    <text evidence="2">The sequence shown here is derived from an EMBL/GenBank/DDBJ whole genome shotgun (WGS) entry which is preliminary data.</text>
</comment>
<name>A0A9W7KSW3_9STRA</name>
<accession>A0A9W7KSW3</accession>
<feature type="region of interest" description="Disordered" evidence="1">
    <location>
        <begin position="57"/>
        <end position="88"/>
    </location>
</feature>
<organism evidence="2 3">
    <name type="scientific">Triparma laevis f. longispina</name>
    <dbReference type="NCBI Taxonomy" id="1714387"/>
    <lineage>
        <taxon>Eukaryota</taxon>
        <taxon>Sar</taxon>
        <taxon>Stramenopiles</taxon>
        <taxon>Ochrophyta</taxon>
        <taxon>Bolidophyceae</taxon>
        <taxon>Parmales</taxon>
        <taxon>Triparmaceae</taxon>
        <taxon>Triparma</taxon>
    </lineage>
</organism>
<evidence type="ECO:0000313" key="3">
    <source>
        <dbReference type="Proteomes" id="UP001165122"/>
    </source>
</evidence>
<proteinExistence type="predicted"/>
<sequence length="88" mass="9837">MPPVPKPTPLWLSKIGFGPQLRRRSDGGQYLDYAIASVVGIISGAYMFGDPVREHFEDRQQQREEEQQHAQQTTTTSTTTITTASNSK</sequence>
<evidence type="ECO:0000313" key="2">
    <source>
        <dbReference type="EMBL" id="GMI10413.1"/>
    </source>
</evidence>
<dbReference type="AlphaFoldDB" id="A0A9W7KSW3"/>
<dbReference type="OrthoDB" id="196573at2759"/>
<keyword evidence="3" id="KW-1185">Reference proteome</keyword>
<gene>
    <name evidence="2" type="ORF">TrLO_g9901</name>
</gene>
<reference evidence="3" key="1">
    <citation type="journal article" date="2023" name="Commun. Biol.">
        <title>Genome analysis of Parmales, the sister group of diatoms, reveals the evolutionary specialization of diatoms from phago-mixotrophs to photoautotrophs.</title>
        <authorList>
            <person name="Ban H."/>
            <person name="Sato S."/>
            <person name="Yoshikawa S."/>
            <person name="Yamada K."/>
            <person name="Nakamura Y."/>
            <person name="Ichinomiya M."/>
            <person name="Sato N."/>
            <person name="Blanc-Mathieu R."/>
            <person name="Endo H."/>
            <person name="Kuwata A."/>
            <person name="Ogata H."/>
        </authorList>
    </citation>
    <scope>NUCLEOTIDE SEQUENCE [LARGE SCALE GENOMIC DNA]</scope>
    <source>
        <strain evidence="3">NIES 3700</strain>
    </source>
</reference>
<feature type="compositionally biased region" description="Low complexity" evidence="1">
    <location>
        <begin position="69"/>
        <end position="88"/>
    </location>
</feature>
<protein>
    <submittedName>
        <fullName evidence="2">Uncharacterized protein</fullName>
    </submittedName>
</protein>
<dbReference type="Pfam" id="PF23670">
    <property type="entry name" value="PIGBOS1"/>
    <property type="match status" value="1"/>
</dbReference>
<dbReference type="Proteomes" id="UP001165122">
    <property type="component" value="Unassembled WGS sequence"/>
</dbReference>
<feature type="compositionally biased region" description="Basic and acidic residues" evidence="1">
    <location>
        <begin position="57"/>
        <end position="68"/>
    </location>
</feature>